<dbReference type="Proteomes" id="UP001206236">
    <property type="component" value="Unassembled WGS sequence"/>
</dbReference>
<evidence type="ECO:0000313" key="2">
    <source>
        <dbReference type="EMBL" id="MCQ5153506.1"/>
    </source>
</evidence>
<evidence type="ECO:0000313" key="3">
    <source>
        <dbReference type="Proteomes" id="UP001206236"/>
    </source>
</evidence>
<name>A0AAW5KK66_9FIRM</name>
<accession>A0AAW5KK66</accession>
<protein>
    <submittedName>
        <fullName evidence="2">Suppressor of fused domain protein</fullName>
    </submittedName>
</protein>
<proteinExistence type="predicted"/>
<dbReference type="EMBL" id="JANGCN010000019">
    <property type="protein sequence ID" value="MCQ5153506.1"/>
    <property type="molecule type" value="Genomic_DNA"/>
</dbReference>
<sequence length="192" mass="22428">MENMQNKKEIFKIIHEAVKLTPKVISYSDETESHKIDIYIGENRPDVGLTTYSTIGLSEYPIEIVDRQGREIRVEFIGMCTSEFTSFPNILASCAFNIIKDHYSYTPGMVNMNVIDDYYKNLEMRHIYYTIPSYWEDLQGHLIDGHIVNWLFAIPISDNELDYLNENGVDAFEDLLESNDTEVYDLYRRSII</sequence>
<organism evidence="2 3">
    <name type="scientific">Ruminococcus bicirculans</name>
    <name type="common">ex Wegman et al. 2014</name>
    <dbReference type="NCBI Taxonomy" id="1160721"/>
    <lineage>
        <taxon>Bacteria</taxon>
        <taxon>Bacillati</taxon>
        <taxon>Bacillota</taxon>
        <taxon>Clostridia</taxon>
        <taxon>Eubacteriales</taxon>
        <taxon>Oscillospiraceae</taxon>
        <taxon>Ruminococcus</taxon>
    </lineage>
</organism>
<reference evidence="2" key="1">
    <citation type="submission" date="2022-06" db="EMBL/GenBank/DDBJ databases">
        <title>Isolation of gut microbiota from human fecal samples.</title>
        <authorList>
            <person name="Pamer E.G."/>
            <person name="Barat B."/>
            <person name="Waligurski E."/>
            <person name="Medina S."/>
            <person name="Paddock L."/>
            <person name="Mostad J."/>
        </authorList>
    </citation>
    <scope>NUCLEOTIDE SEQUENCE</scope>
    <source>
        <strain evidence="2">DFI.5.57</strain>
    </source>
</reference>
<feature type="domain" description="Suppressor of fused-like" evidence="1">
    <location>
        <begin position="34"/>
        <end position="189"/>
    </location>
</feature>
<comment type="caution">
    <text evidence="2">The sequence shown here is derived from an EMBL/GenBank/DDBJ whole genome shotgun (WGS) entry which is preliminary data.</text>
</comment>
<dbReference type="AlphaFoldDB" id="A0AAW5KK66"/>
<evidence type="ECO:0000259" key="1">
    <source>
        <dbReference type="Pfam" id="PF05076"/>
    </source>
</evidence>
<dbReference type="Pfam" id="PF05076">
    <property type="entry name" value="SUFU"/>
    <property type="match status" value="1"/>
</dbReference>
<dbReference type="InterPro" id="IPR020941">
    <property type="entry name" value="SUFU-like_domain"/>
</dbReference>
<gene>
    <name evidence="2" type="ORF">NE632_09315</name>
</gene>
<dbReference type="RefSeq" id="WP_242989022.1">
    <property type="nucleotide sequence ID" value="NZ_CAKWDB010000026.1"/>
</dbReference>